<accession>A0A9D1KIJ8</accession>
<dbReference type="EMBL" id="DVLC01000060">
    <property type="protein sequence ID" value="HIT46840.1"/>
    <property type="molecule type" value="Genomic_DNA"/>
</dbReference>
<evidence type="ECO:0000313" key="2">
    <source>
        <dbReference type="Proteomes" id="UP000886881"/>
    </source>
</evidence>
<gene>
    <name evidence="1" type="ORF">IAC35_03160</name>
</gene>
<dbReference type="Proteomes" id="UP000886881">
    <property type="component" value="Unassembled WGS sequence"/>
</dbReference>
<proteinExistence type="predicted"/>
<sequence length="103" mass="11345">MWFRLPSGTLVNLDKVSRIGIAERSGSSCPDKRAGAGYRVYAVDDTTDYTLYESDSLQDCREILLDFESALEAACIERDDEGNDVLFTVGDDDPPLGGTFRLS</sequence>
<comment type="caution">
    <text evidence="1">The sequence shown here is derived from an EMBL/GenBank/DDBJ whole genome shotgun (WGS) entry which is preliminary data.</text>
</comment>
<organism evidence="1 2">
    <name type="scientific">Candidatus Cryptobacteroides merdipullorum</name>
    <dbReference type="NCBI Taxonomy" id="2840771"/>
    <lineage>
        <taxon>Bacteria</taxon>
        <taxon>Pseudomonadati</taxon>
        <taxon>Bacteroidota</taxon>
        <taxon>Bacteroidia</taxon>
        <taxon>Bacteroidales</taxon>
        <taxon>Candidatus Cryptobacteroides</taxon>
    </lineage>
</organism>
<name>A0A9D1KIJ8_9BACT</name>
<evidence type="ECO:0000313" key="1">
    <source>
        <dbReference type="EMBL" id="HIT46840.1"/>
    </source>
</evidence>
<dbReference type="AlphaFoldDB" id="A0A9D1KIJ8"/>
<protein>
    <submittedName>
        <fullName evidence="1">Uncharacterized protein</fullName>
    </submittedName>
</protein>
<reference evidence="1" key="1">
    <citation type="submission" date="2020-10" db="EMBL/GenBank/DDBJ databases">
        <authorList>
            <person name="Gilroy R."/>
        </authorList>
    </citation>
    <scope>NUCLEOTIDE SEQUENCE</scope>
    <source>
        <strain evidence="1">ChiHecec2B26-709</strain>
    </source>
</reference>
<reference evidence="1" key="2">
    <citation type="journal article" date="2021" name="PeerJ">
        <title>Extensive microbial diversity within the chicken gut microbiome revealed by metagenomics and culture.</title>
        <authorList>
            <person name="Gilroy R."/>
            <person name="Ravi A."/>
            <person name="Getino M."/>
            <person name="Pursley I."/>
            <person name="Horton D.L."/>
            <person name="Alikhan N.F."/>
            <person name="Baker D."/>
            <person name="Gharbi K."/>
            <person name="Hall N."/>
            <person name="Watson M."/>
            <person name="Adriaenssens E.M."/>
            <person name="Foster-Nyarko E."/>
            <person name="Jarju S."/>
            <person name="Secka A."/>
            <person name="Antonio M."/>
            <person name="Oren A."/>
            <person name="Chaudhuri R.R."/>
            <person name="La Ragione R."/>
            <person name="Hildebrand F."/>
            <person name="Pallen M.J."/>
        </authorList>
    </citation>
    <scope>NUCLEOTIDE SEQUENCE</scope>
    <source>
        <strain evidence="1">ChiHecec2B26-709</strain>
    </source>
</reference>